<dbReference type="PRINTS" id="PR00033">
    <property type="entry name" value="HTHASNC"/>
</dbReference>
<dbReference type="SMART" id="SM00344">
    <property type="entry name" value="HTH_ASNC"/>
    <property type="match status" value="1"/>
</dbReference>
<protein>
    <submittedName>
        <fullName evidence="5">Lrp/AsnC family transcriptional regulator</fullName>
    </submittedName>
</protein>
<evidence type="ECO:0000256" key="3">
    <source>
        <dbReference type="ARBA" id="ARBA00023163"/>
    </source>
</evidence>
<dbReference type="PROSITE" id="PS50956">
    <property type="entry name" value="HTH_ASNC_2"/>
    <property type="match status" value="1"/>
</dbReference>
<evidence type="ECO:0000313" key="5">
    <source>
        <dbReference type="EMBL" id="TPN86303.1"/>
    </source>
</evidence>
<evidence type="ECO:0000259" key="4">
    <source>
        <dbReference type="PROSITE" id="PS50956"/>
    </source>
</evidence>
<dbReference type="InterPro" id="IPR011008">
    <property type="entry name" value="Dimeric_a/b-barrel"/>
</dbReference>
<dbReference type="SUPFAM" id="SSF54909">
    <property type="entry name" value="Dimeric alpha+beta barrel"/>
    <property type="match status" value="1"/>
</dbReference>
<dbReference type="InterPro" id="IPR000485">
    <property type="entry name" value="AsnC-type_HTH_dom"/>
</dbReference>
<dbReference type="Pfam" id="PF01037">
    <property type="entry name" value="AsnC_trans_reg"/>
    <property type="match status" value="1"/>
</dbReference>
<dbReference type="SUPFAM" id="SSF46785">
    <property type="entry name" value="Winged helix' DNA-binding domain"/>
    <property type="match status" value="1"/>
</dbReference>
<dbReference type="RefSeq" id="WP_140593864.1">
    <property type="nucleotide sequence ID" value="NZ_VFWZ01000003.1"/>
</dbReference>
<keyword evidence="3" id="KW-0804">Transcription</keyword>
<dbReference type="EMBL" id="VFWZ01000003">
    <property type="protein sequence ID" value="TPN86303.1"/>
    <property type="molecule type" value="Genomic_DNA"/>
</dbReference>
<evidence type="ECO:0000256" key="1">
    <source>
        <dbReference type="ARBA" id="ARBA00023015"/>
    </source>
</evidence>
<evidence type="ECO:0000313" key="6">
    <source>
        <dbReference type="Proteomes" id="UP000315540"/>
    </source>
</evidence>
<keyword evidence="1" id="KW-0805">Transcription regulation</keyword>
<dbReference type="InterPro" id="IPR036390">
    <property type="entry name" value="WH_DNA-bd_sf"/>
</dbReference>
<dbReference type="GO" id="GO:0043565">
    <property type="term" value="F:sequence-specific DNA binding"/>
    <property type="evidence" value="ECO:0007669"/>
    <property type="project" value="InterPro"/>
</dbReference>
<keyword evidence="6" id="KW-1185">Reference proteome</keyword>
<name>A0A504JF99_9FLAO</name>
<reference evidence="5 6" key="1">
    <citation type="submission" date="2019-06" db="EMBL/GenBank/DDBJ databases">
        <authorList>
            <person name="Meng X."/>
        </authorList>
    </citation>
    <scope>NUCLEOTIDE SEQUENCE [LARGE SCALE GENOMIC DNA]</scope>
    <source>
        <strain evidence="5 6">M625</strain>
    </source>
</reference>
<dbReference type="GO" id="GO:0043200">
    <property type="term" value="P:response to amino acid"/>
    <property type="evidence" value="ECO:0007669"/>
    <property type="project" value="TreeGrafter"/>
</dbReference>
<dbReference type="GO" id="GO:0006355">
    <property type="term" value="P:regulation of DNA-templated transcription"/>
    <property type="evidence" value="ECO:0007669"/>
    <property type="project" value="UniProtKB-ARBA"/>
</dbReference>
<dbReference type="InterPro" id="IPR011991">
    <property type="entry name" value="ArsR-like_HTH"/>
</dbReference>
<dbReference type="InterPro" id="IPR019888">
    <property type="entry name" value="Tscrpt_reg_AsnC-like"/>
</dbReference>
<dbReference type="PANTHER" id="PTHR30154:SF53">
    <property type="entry name" value="HTH-TYPE TRANSCRIPTIONAL REGULATOR LRPC"/>
    <property type="match status" value="1"/>
</dbReference>
<dbReference type="Gene3D" id="3.30.70.920">
    <property type="match status" value="1"/>
</dbReference>
<dbReference type="Pfam" id="PF13404">
    <property type="entry name" value="HTH_AsnC-type"/>
    <property type="match status" value="1"/>
</dbReference>
<evidence type="ECO:0000256" key="2">
    <source>
        <dbReference type="ARBA" id="ARBA00023125"/>
    </source>
</evidence>
<dbReference type="Gene3D" id="1.10.10.10">
    <property type="entry name" value="Winged helix-like DNA-binding domain superfamily/Winged helix DNA-binding domain"/>
    <property type="match status" value="1"/>
</dbReference>
<comment type="caution">
    <text evidence="5">The sequence shown here is derived from an EMBL/GenBank/DDBJ whole genome shotgun (WGS) entry which is preliminary data.</text>
</comment>
<feature type="domain" description="HTH asnC-type" evidence="4">
    <location>
        <begin position="1"/>
        <end position="64"/>
    </location>
</feature>
<dbReference type="AlphaFoldDB" id="A0A504JF99"/>
<sequence>MVKDDFDWKIIDLLQKNSRFSFAQISREIGLSPSAVAERIQRLEDENVIKKHISIIDPKKVGYSLKAYITFSIKDFQKYERFLESIEEFPEIIDCSRVTGNDCLIMKVVLVDNTHLENLVNRLSVYGSPSTSVVLSDILTNASLKFPRFDINI</sequence>
<proteinExistence type="predicted"/>
<dbReference type="InterPro" id="IPR036388">
    <property type="entry name" value="WH-like_DNA-bd_sf"/>
</dbReference>
<dbReference type="CDD" id="cd00090">
    <property type="entry name" value="HTH_ARSR"/>
    <property type="match status" value="1"/>
</dbReference>
<dbReference type="GO" id="GO:0005829">
    <property type="term" value="C:cytosol"/>
    <property type="evidence" value="ECO:0007669"/>
    <property type="project" value="TreeGrafter"/>
</dbReference>
<dbReference type="OrthoDB" id="9800326at2"/>
<dbReference type="PANTHER" id="PTHR30154">
    <property type="entry name" value="LEUCINE-RESPONSIVE REGULATORY PROTEIN"/>
    <property type="match status" value="1"/>
</dbReference>
<organism evidence="5 6">
    <name type="scientific">Aquimarina algicola</name>
    <dbReference type="NCBI Taxonomy" id="2589995"/>
    <lineage>
        <taxon>Bacteria</taxon>
        <taxon>Pseudomonadati</taxon>
        <taxon>Bacteroidota</taxon>
        <taxon>Flavobacteriia</taxon>
        <taxon>Flavobacteriales</taxon>
        <taxon>Flavobacteriaceae</taxon>
        <taxon>Aquimarina</taxon>
    </lineage>
</organism>
<keyword evidence="2" id="KW-0238">DNA-binding</keyword>
<gene>
    <name evidence="5" type="ORF">FHK87_13635</name>
</gene>
<dbReference type="InterPro" id="IPR019887">
    <property type="entry name" value="Tscrpt_reg_AsnC/Lrp_C"/>
</dbReference>
<accession>A0A504JF99</accession>
<dbReference type="Proteomes" id="UP000315540">
    <property type="component" value="Unassembled WGS sequence"/>
</dbReference>